<dbReference type="PROSITE" id="PS51186">
    <property type="entry name" value="GNAT"/>
    <property type="match status" value="1"/>
</dbReference>
<sequence length="166" mass="18759">MIICSDRLFFHPITRTEANLLMISPNDFESISGLSLNKDWPHDGLRAYLPIYVEQLLKNNHVKGYGPWIVYTNEKKVIGDIGFRGVPGANGYLEVGYYITPAERKKGYASESLGVLCDWAFSQTGVKGILAECEMKNRGSQMVLEKNRFVRIANDGYSISYELLKI</sequence>
<dbReference type="Proteomes" id="UP000581688">
    <property type="component" value="Unassembled WGS sequence"/>
</dbReference>
<accession>A0A841Q9C4</accession>
<dbReference type="AlphaFoldDB" id="A0A841Q9C4"/>
<proteinExistence type="predicted"/>
<dbReference type="GO" id="GO:0008999">
    <property type="term" value="F:protein-N-terminal-alanine acetyltransferase activity"/>
    <property type="evidence" value="ECO:0007669"/>
    <property type="project" value="UniProtKB-EC"/>
</dbReference>
<keyword evidence="2" id="KW-0808">Transferase</keyword>
<dbReference type="CDD" id="cd04301">
    <property type="entry name" value="NAT_SF"/>
    <property type="match status" value="1"/>
</dbReference>
<evidence type="ECO:0000259" key="1">
    <source>
        <dbReference type="PROSITE" id="PS51186"/>
    </source>
</evidence>
<dbReference type="InterPro" id="IPR016181">
    <property type="entry name" value="Acyl_CoA_acyltransferase"/>
</dbReference>
<gene>
    <name evidence="2" type="ORF">HNQ94_003490</name>
</gene>
<dbReference type="InterPro" id="IPR051531">
    <property type="entry name" value="N-acetyltransferase"/>
</dbReference>
<dbReference type="PANTHER" id="PTHR43792:SF13">
    <property type="entry name" value="ACETYLTRANSFERASE"/>
    <property type="match status" value="1"/>
</dbReference>
<dbReference type="RefSeq" id="WP_174497469.1">
    <property type="nucleotide sequence ID" value="NZ_CADDWK010000015.1"/>
</dbReference>
<dbReference type="EMBL" id="JACHGH010000014">
    <property type="protein sequence ID" value="MBB6454996.1"/>
    <property type="molecule type" value="Genomic_DNA"/>
</dbReference>
<dbReference type="PANTHER" id="PTHR43792">
    <property type="entry name" value="GNAT FAMILY, PUTATIVE (AFU_ORTHOLOGUE AFUA_3G00765)-RELATED-RELATED"/>
    <property type="match status" value="1"/>
</dbReference>
<protein>
    <submittedName>
        <fullName evidence="2">Ribosomal-protein-alanine N-acetyltransferase</fullName>
        <ecNumber evidence="2">2.3.1.267</ecNumber>
    </submittedName>
</protein>
<dbReference type="InterPro" id="IPR000182">
    <property type="entry name" value="GNAT_dom"/>
</dbReference>
<dbReference type="Pfam" id="PF13302">
    <property type="entry name" value="Acetyltransf_3"/>
    <property type="match status" value="1"/>
</dbReference>
<reference evidence="2 3" key="1">
    <citation type="submission" date="2020-08" db="EMBL/GenBank/DDBJ databases">
        <title>Genomic Encyclopedia of Type Strains, Phase IV (KMG-IV): sequencing the most valuable type-strain genomes for metagenomic binning, comparative biology and taxonomic classification.</title>
        <authorList>
            <person name="Goeker M."/>
        </authorList>
    </citation>
    <scope>NUCLEOTIDE SEQUENCE [LARGE SCALE GENOMIC DNA]</scope>
    <source>
        <strain evidence="2 3">DSM 19612</strain>
    </source>
</reference>
<dbReference type="Gene3D" id="3.40.630.30">
    <property type="match status" value="1"/>
</dbReference>
<evidence type="ECO:0000313" key="2">
    <source>
        <dbReference type="EMBL" id="MBB6454996.1"/>
    </source>
</evidence>
<keyword evidence="3" id="KW-1185">Reference proteome</keyword>
<feature type="domain" description="N-acetyltransferase" evidence="1">
    <location>
        <begin position="21"/>
        <end position="166"/>
    </location>
</feature>
<dbReference type="EC" id="2.3.1.267" evidence="2"/>
<organism evidence="2 3">
    <name type="scientific">Salirhabdus euzebyi</name>
    <dbReference type="NCBI Taxonomy" id="394506"/>
    <lineage>
        <taxon>Bacteria</taxon>
        <taxon>Bacillati</taxon>
        <taxon>Bacillota</taxon>
        <taxon>Bacilli</taxon>
        <taxon>Bacillales</taxon>
        <taxon>Bacillaceae</taxon>
        <taxon>Salirhabdus</taxon>
    </lineage>
</organism>
<comment type="caution">
    <text evidence="2">The sequence shown here is derived from an EMBL/GenBank/DDBJ whole genome shotgun (WGS) entry which is preliminary data.</text>
</comment>
<evidence type="ECO:0000313" key="3">
    <source>
        <dbReference type="Proteomes" id="UP000581688"/>
    </source>
</evidence>
<name>A0A841Q9C4_9BACI</name>
<keyword evidence="2" id="KW-0012">Acyltransferase</keyword>
<dbReference type="SUPFAM" id="SSF55729">
    <property type="entry name" value="Acyl-CoA N-acyltransferases (Nat)"/>
    <property type="match status" value="1"/>
</dbReference>